<organism evidence="2 3">
    <name type="scientific">Solihabitans fulvus</name>
    <dbReference type="NCBI Taxonomy" id="1892852"/>
    <lineage>
        <taxon>Bacteria</taxon>
        <taxon>Bacillati</taxon>
        <taxon>Actinomycetota</taxon>
        <taxon>Actinomycetes</taxon>
        <taxon>Pseudonocardiales</taxon>
        <taxon>Pseudonocardiaceae</taxon>
        <taxon>Solihabitans</taxon>
    </lineage>
</organism>
<dbReference type="AlphaFoldDB" id="A0A5B2XI80"/>
<reference evidence="2 3" key="1">
    <citation type="submission" date="2019-09" db="EMBL/GenBank/DDBJ databases">
        <title>Goodfellowia gen. nov., a new genus of the Pseudonocardineae related to Actinoalloteichus, containing Goodfellowia coeruleoviolacea gen. nov., comb. nov. gen. nov., comb. nov.</title>
        <authorList>
            <person name="Labeda D."/>
        </authorList>
    </citation>
    <scope>NUCLEOTIDE SEQUENCE [LARGE SCALE GENOMIC DNA]</scope>
    <source>
        <strain evidence="2 3">AN110305</strain>
    </source>
</reference>
<dbReference type="PANTHER" id="PTHR46313">
    <property type="match status" value="1"/>
</dbReference>
<protein>
    <submittedName>
        <fullName evidence="2">NAD(P)/FAD-dependent oxidoreductase</fullName>
    </submittedName>
</protein>
<evidence type="ECO:0000259" key="1">
    <source>
        <dbReference type="Pfam" id="PF01593"/>
    </source>
</evidence>
<proteinExistence type="predicted"/>
<dbReference type="Proteomes" id="UP000323454">
    <property type="component" value="Unassembled WGS sequence"/>
</dbReference>
<dbReference type="GO" id="GO:0016116">
    <property type="term" value="P:carotenoid metabolic process"/>
    <property type="evidence" value="ECO:0007669"/>
    <property type="project" value="InterPro"/>
</dbReference>
<feature type="domain" description="Amine oxidase" evidence="1">
    <location>
        <begin position="19"/>
        <end position="489"/>
    </location>
</feature>
<dbReference type="GO" id="GO:0016491">
    <property type="term" value="F:oxidoreductase activity"/>
    <property type="evidence" value="ECO:0007669"/>
    <property type="project" value="InterPro"/>
</dbReference>
<evidence type="ECO:0000313" key="2">
    <source>
        <dbReference type="EMBL" id="KAA2262699.1"/>
    </source>
</evidence>
<accession>A0A5B2XI80</accession>
<dbReference type="InterPro" id="IPR002937">
    <property type="entry name" value="Amino_oxidase"/>
</dbReference>
<evidence type="ECO:0000313" key="3">
    <source>
        <dbReference type="Proteomes" id="UP000323454"/>
    </source>
</evidence>
<dbReference type="Pfam" id="PF01593">
    <property type="entry name" value="Amino_oxidase"/>
    <property type="match status" value="1"/>
</dbReference>
<sequence>MHFGTAAAEFDVVVIGAGLGGLSAAAACARAGRSVFVVDAQDGPGGYAHAFRRGPYRFDPAVHVTSLAHEGEVLYEYLRALGALDAVEFLDLDEFYGVELPGFRMRVPHGVDAFIEAHAERWPAQRAGIRAVVRLCQEVFEESQQLSTRTSWRDLDEAVRTSPLMFEHRLSTVDDVMDRFVTDGKARSALSALWPYMGVPPSRLTFTGFCSMLMSMVRRGPSYCRGGFQSLADALAGVVRAAGGLFRYGTRVTRIVIEGGRAAGVVLADGTLVRAGTVISNADATTTMHQLVGAQHLPANYVRRLGRLTPSWSAFVLFAATTLDLAELAPAHETFVFDHWDHDVSEAAIGQGQRGGMWLSVPSLVDPGMAPPGEHTVVFSTLARADCPRWGDRKVEFELGMLERLERLLPGITGTLTFLDSATPRTLCRYTGNQAGAIYGWENTPRQSQPKRLRCVTPLPGLLLAGHWTEPGAGSFRVILSGMQAAAVAIGAANQDDFVARLLVGAGSRP</sequence>
<dbReference type="PANTHER" id="PTHR46313:SF3">
    <property type="entry name" value="PROLYCOPENE ISOMERASE, CHLOROPLASTIC"/>
    <property type="match status" value="1"/>
</dbReference>
<dbReference type="RefSeq" id="WP_149849678.1">
    <property type="nucleotide sequence ID" value="NZ_VUOB01000021.1"/>
</dbReference>
<name>A0A5B2XI80_9PSEU</name>
<dbReference type="InterPro" id="IPR045892">
    <property type="entry name" value="CrtISO-like"/>
</dbReference>
<dbReference type="Gene3D" id="3.50.50.60">
    <property type="entry name" value="FAD/NAD(P)-binding domain"/>
    <property type="match status" value="2"/>
</dbReference>
<comment type="caution">
    <text evidence="2">The sequence shown here is derived from an EMBL/GenBank/DDBJ whole genome shotgun (WGS) entry which is preliminary data.</text>
</comment>
<dbReference type="InterPro" id="IPR036188">
    <property type="entry name" value="FAD/NAD-bd_sf"/>
</dbReference>
<dbReference type="SUPFAM" id="SSF51905">
    <property type="entry name" value="FAD/NAD(P)-binding domain"/>
    <property type="match status" value="1"/>
</dbReference>
<dbReference type="OrthoDB" id="9774675at2"/>
<keyword evidence="3" id="KW-1185">Reference proteome</keyword>
<dbReference type="EMBL" id="VUOB01000021">
    <property type="protein sequence ID" value="KAA2262699.1"/>
    <property type="molecule type" value="Genomic_DNA"/>
</dbReference>
<reference evidence="2 3" key="2">
    <citation type="submission" date="2019-09" db="EMBL/GenBank/DDBJ databases">
        <authorList>
            <person name="Jin C."/>
        </authorList>
    </citation>
    <scope>NUCLEOTIDE SEQUENCE [LARGE SCALE GENOMIC DNA]</scope>
    <source>
        <strain evidence="2 3">AN110305</strain>
    </source>
</reference>
<gene>
    <name evidence="2" type="ORF">F0L68_12455</name>
</gene>